<dbReference type="AlphaFoldDB" id="A0A8T1L2F5"/>
<dbReference type="EMBL" id="RCMK01000233">
    <property type="protein sequence ID" value="KAG2942214.1"/>
    <property type="molecule type" value="Genomic_DNA"/>
</dbReference>
<dbReference type="Proteomes" id="UP000736787">
    <property type="component" value="Unassembled WGS sequence"/>
</dbReference>
<dbReference type="InterPro" id="IPR004875">
    <property type="entry name" value="DDE_SF_endonuclease_dom"/>
</dbReference>
<evidence type="ECO:0000313" key="3">
    <source>
        <dbReference type="Proteomes" id="UP000736787"/>
    </source>
</evidence>
<dbReference type="Pfam" id="PF03184">
    <property type="entry name" value="DDE_1"/>
    <property type="match status" value="1"/>
</dbReference>
<organism evidence="2 3">
    <name type="scientific">Phytophthora cactorum</name>
    <dbReference type="NCBI Taxonomy" id="29920"/>
    <lineage>
        <taxon>Eukaryota</taxon>
        <taxon>Sar</taxon>
        <taxon>Stramenopiles</taxon>
        <taxon>Oomycota</taxon>
        <taxon>Peronosporomycetes</taxon>
        <taxon>Peronosporales</taxon>
        <taxon>Peronosporaceae</taxon>
        <taxon>Phytophthora</taxon>
    </lineage>
</organism>
<dbReference type="GO" id="GO:0003676">
    <property type="term" value="F:nucleic acid binding"/>
    <property type="evidence" value="ECO:0007669"/>
    <property type="project" value="InterPro"/>
</dbReference>
<sequence length="125" mass="14286">MYQQWLLGVDEVMARQGRHILFLVDNASSHDETGLCWTHVRIEKLPPNTTAKIQPMDQGIIYCVKREVLTQKMMHALGYIAYKTDLLTAMQWCETAWGNVSASTIQKCWLHSTLISKSSVSFLLN</sequence>
<accession>A0A8T1L2F5</accession>
<protein>
    <recommendedName>
        <fullName evidence="1">DDE-1 domain-containing protein</fullName>
    </recommendedName>
</protein>
<feature type="domain" description="DDE-1" evidence="1">
    <location>
        <begin position="3"/>
        <end position="109"/>
    </location>
</feature>
<reference evidence="2" key="1">
    <citation type="submission" date="2018-10" db="EMBL/GenBank/DDBJ databases">
        <title>Effector identification in a new, highly contiguous assembly of the strawberry crown rot pathogen Phytophthora cactorum.</title>
        <authorList>
            <person name="Armitage A.D."/>
            <person name="Nellist C.F."/>
            <person name="Bates H."/>
            <person name="Vickerstaff R.J."/>
            <person name="Harrison R.J."/>
        </authorList>
    </citation>
    <scope>NUCLEOTIDE SEQUENCE</scope>
    <source>
        <strain evidence="2">4040</strain>
    </source>
</reference>
<comment type="caution">
    <text evidence="2">The sequence shown here is derived from an EMBL/GenBank/DDBJ whole genome shotgun (WGS) entry which is preliminary data.</text>
</comment>
<name>A0A8T1L2F5_9STRA</name>
<evidence type="ECO:0000313" key="2">
    <source>
        <dbReference type="EMBL" id="KAG2942214.1"/>
    </source>
</evidence>
<evidence type="ECO:0000259" key="1">
    <source>
        <dbReference type="Pfam" id="PF03184"/>
    </source>
</evidence>
<proteinExistence type="predicted"/>
<gene>
    <name evidence="2" type="ORF">PC117_g9885</name>
</gene>
<dbReference type="VEuPathDB" id="FungiDB:PC110_g10114"/>